<reference evidence="15 16" key="1">
    <citation type="submission" date="2007-11" db="EMBL/GenBank/DDBJ databases">
        <title>Draft genome sequence of Bacteroides stercoris(ATCC 43183).</title>
        <authorList>
            <person name="Sudarsanam P."/>
            <person name="Ley R."/>
            <person name="Guruge J."/>
            <person name="Turnbaugh P.J."/>
            <person name="Mahowald M."/>
            <person name="Liep D."/>
            <person name="Gordon J."/>
        </authorList>
    </citation>
    <scope>NUCLEOTIDE SEQUENCE [LARGE SCALE GENOMIC DNA]</scope>
    <source>
        <strain evidence="15 16">ATCC 43183</strain>
    </source>
</reference>
<dbReference type="AlphaFoldDB" id="B0NT16"/>
<evidence type="ECO:0000256" key="7">
    <source>
        <dbReference type="ARBA" id="ARBA00022984"/>
    </source>
</evidence>
<dbReference type="Gene3D" id="3.90.190.20">
    <property type="entry name" value="Mur ligase, C-terminal domain"/>
    <property type="match status" value="1"/>
</dbReference>
<dbReference type="InterPro" id="IPR013221">
    <property type="entry name" value="Mur_ligase_cen"/>
</dbReference>
<evidence type="ECO:0000256" key="1">
    <source>
        <dbReference type="ARBA" id="ARBA00022490"/>
    </source>
</evidence>
<comment type="pathway">
    <text evidence="10 11">Cell wall biogenesis; peptidoglycan biosynthesis.</text>
</comment>
<dbReference type="GO" id="GO:0005737">
    <property type="term" value="C:cytoplasm"/>
    <property type="evidence" value="ECO:0007669"/>
    <property type="project" value="UniProtKB-SubCell"/>
</dbReference>
<dbReference type="GO" id="GO:0009252">
    <property type="term" value="P:peptidoglycan biosynthetic process"/>
    <property type="evidence" value="ECO:0007669"/>
    <property type="project" value="UniProtKB-UniRule"/>
</dbReference>
<feature type="binding site" evidence="10">
    <location>
        <begin position="142"/>
        <end position="148"/>
    </location>
    <ligand>
        <name>ATP</name>
        <dbReference type="ChEBI" id="CHEBI:30616"/>
    </ligand>
</feature>
<keyword evidence="7 10" id="KW-0573">Peptidoglycan synthesis</keyword>
<dbReference type="Gene3D" id="3.40.1390.10">
    <property type="entry name" value="MurE/MurF, N-terminal domain"/>
    <property type="match status" value="1"/>
</dbReference>
<dbReference type="GO" id="GO:0051301">
    <property type="term" value="P:cell division"/>
    <property type="evidence" value="ECO:0007669"/>
    <property type="project" value="UniProtKB-KW"/>
</dbReference>
<evidence type="ECO:0000256" key="3">
    <source>
        <dbReference type="ARBA" id="ARBA00022618"/>
    </source>
</evidence>
<name>B0NT16_BACSE</name>
<dbReference type="InterPro" id="IPR035911">
    <property type="entry name" value="MurE/MurF_N"/>
</dbReference>
<dbReference type="Pfam" id="PF02875">
    <property type="entry name" value="Mur_ligase_C"/>
    <property type="match status" value="1"/>
</dbReference>
<feature type="domain" description="Mur ligase C-terminal" evidence="13">
    <location>
        <begin position="350"/>
        <end position="463"/>
    </location>
</feature>
<dbReference type="NCBIfam" id="TIGR01143">
    <property type="entry name" value="murF"/>
    <property type="match status" value="1"/>
</dbReference>
<dbReference type="UniPathway" id="UPA00219"/>
<evidence type="ECO:0000256" key="10">
    <source>
        <dbReference type="HAMAP-Rule" id="MF_02019"/>
    </source>
</evidence>
<dbReference type="SUPFAM" id="SSF53623">
    <property type="entry name" value="MurD-like peptide ligases, catalytic domain"/>
    <property type="match status" value="1"/>
</dbReference>
<dbReference type="EMBL" id="ABFZ02000020">
    <property type="protein sequence ID" value="EDS14942.1"/>
    <property type="molecule type" value="Genomic_DNA"/>
</dbReference>
<keyword evidence="3 10" id="KW-0132">Cell division</keyword>
<protein>
    <recommendedName>
        <fullName evidence="10 11">UDP-N-acetylmuramoyl-tripeptide--D-alanyl-D-alanine ligase</fullName>
        <ecNumber evidence="10 11">6.3.2.10</ecNumber>
    </recommendedName>
    <alternativeName>
        <fullName evidence="10">D-alanyl-D-alanine-adding enzyme</fullName>
    </alternativeName>
</protein>
<organism evidence="15 16">
    <name type="scientific">Bacteroides stercoris ATCC 43183</name>
    <dbReference type="NCBI Taxonomy" id="449673"/>
    <lineage>
        <taxon>Bacteria</taxon>
        <taxon>Pseudomonadati</taxon>
        <taxon>Bacteroidota</taxon>
        <taxon>Bacteroidia</taxon>
        <taxon>Bacteroidales</taxon>
        <taxon>Bacteroidaceae</taxon>
        <taxon>Bacteroides</taxon>
    </lineage>
</organism>
<dbReference type="InterPro" id="IPR000713">
    <property type="entry name" value="Mur_ligase_N"/>
</dbReference>
<keyword evidence="6 10" id="KW-0133">Cell shape</keyword>
<keyword evidence="9 10" id="KW-0961">Cell wall biogenesis/degradation</keyword>
<dbReference type="InterPro" id="IPR036565">
    <property type="entry name" value="Mur-like_cat_sf"/>
</dbReference>
<evidence type="ECO:0000256" key="8">
    <source>
        <dbReference type="ARBA" id="ARBA00023306"/>
    </source>
</evidence>
<dbReference type="InterPro" id="IPR051046">
    <property type="entry name" value="MurCDEF_CellWall_CoF430Synth"/>
</dbReference>
<evidence type="ECO:0000313" key="15">
    <source>
        <dbReference type="EMBL" id="EDS14942.1"/>
    </source>
</evidence>
<evidence type="ECO:0000256" key="6">
    <source>
        <dbReference type="ARBA" id="ARBA00022960"/>
    </source>
</evidence>
<keyword evidence="8 10" id="KW-0131">Cell cycle</keyword>
<feature type="domain" description="Mur ligase central" evidence="14">
    <location>
        <begin position="140"/>
        <end position="326"/>
    </location>
</feature>
<evidence type="ECO:0000256" key="9">
    <source>
        <dbReference type="ARBA" id="ARBA00023316"/>
    </source>
</evidence>
<evidence type="ECO:0000259" key="14">
    <source>
        <dbReference type="Pfam" id="PF08245"/>
    </source>
</evidence>
<evidence type="ECO:0000259" key="13">
    <source>
        <dbReference type="Pfam" id="PF02875"/>
    </source>
</evidence>
<gene>
    <name evidence="10 15" type="primary">murF</name>
    <name evidence="15" type="ORF">BACSTE_02632</name>
</gene>
<dbReference type="GO" id="GO:0071555">
    <property type="term" value="P:cell wall organization"/>
    <property type="evidence" value="ECO:0007669"/>
    <property type="project" value="UniProtKB-KW"/>
</dbReference>
<dbReference type="eggNOG" id="COG0770">
    <property type="taxonomic scope" value="Bacteria"/>
</dbReference>
<comment type="subcellular location">
    <subcellularLocation>
        <location evidence="10 11">Cytoplasm</location>
    </subcellularLocation>
</comment>
<keyword evidence="1 10" id="KW-0963">Cytoplasm</keyword>
<sequence>MIYISANVNKKAIVGTPSLKNKVSLFAKYQFYYELQNSPKEKDMDITALYQIFLGCTGITTDSRNCPEGSLFIALKGDTFNGNAFAAKALEAGSTYAVVDEAAYAPAGDTRYILVDNCLHTLQQLANYHRRQLGTRIIGITGTNGKTTTKELISAVLSQKYNVLYTLGNLNNPIGVPLTLLRLTTEHELGVVEMGASHPGDIKELVEIAEPDYGIITNVGKAHLEGFGSFEGVIRTKGELYDYLRRQGNSTIFLHQDNPYLREIARGLNPITYGEENSLYINGHVTGNSPYLAFEWRAGKEGEFHQVHTRLIGEYNFPNALAAVTIGHFFGVEAEKIDKALNEYEPRNNRSQLKKTADNTLIIDAYNANPTSMLAAIGNFRNMQAEKKMLILGDMRELGKDSAEEHQRIVDYLEEYGFEDVILVGELFAATRHTYTTYPDAPALIAALQKNKPCGKTILIKGSNGIKLNTVVDYL</sequence>
<dbReference type="GO" id="GO:0047480">
    <property type="term" value="F:UDP-N-acetylmuramoyl-tripeptide-D-alanyl-D-alanine ligase activity"/>
    <property type="evidence" value="ECO:0007669"/>
    <property type="project" value="UniProtKB-UniRule"/>
</dbReference>
<accession>B0NT16</accession>
<evidence type="ECO:0000259" key="12">
    <source>
        <dbReference type="Pfam" id="PF01225"/>
    </source>
</evidence>
<comment type="similarity">
    <text evidence="10">Belongs to the MurCDEF family. MurF subfamily.</text>
</comment>
<evidence type="ECO:0000313" key="16">
    <source>
        <dbReference type="Proteomes" id="UP000004713"/>
    </source>
</evidence>
<dbReference type="HOGENOM" id="CLU_031507_4_0_10"/>
<comment type="caution">
    <text evidence="15">The sequence shown here is derived from an EMBL/GenBank/DDBJ whole genome shotgun (WGS) entry which is preliminary data.</text>
</comment>
<dbReference type="InterPro" id="IPR004101">
    <property type="entry name" value="Mur_ligase_C"/>
</dbReference>
<dbReference type="HAMAP" id="MF_02019">
    <property type="entry name" value="MurF"/>
    <property type="match status" value="1"/>
</dbReference>
<dbReference type="GO" id="GO:0005524">
    <property type="term" value="F:ATP binding"/>
    <property type="evidence" value="ECO:0007669"/>
    <property type="project" value="UniProtKB-UniRule"/>
</dbReference>
<dbReference type="InterPro" id="IPR005863">
    <property type="entry name" value="UDP-N-AcMur_synth"/>
</dbReference>
<dbReference type="Gene3D" id="3.40.1190.10">
    <property type="entry name" value="Mur-like, catalytic domain"/>
    <property type="match status" value="1"/>
</dbReference>
<dbReference type="EC" id="6.3.2.10" evidence="10 11"/>
<dbReference type="Proteomes" id="UP000004713">
    <property type="component" value="Unassembled WGS sequence"/>
</dbReference>
<keyword evidence="2 10" id="KW-0436">Ligase</keyword>
<evidence type="ECO:0000256" key="5">
    <source>
        <dbReference type="ARBA" id="ARBA00022840"/>
    </source>
</evidence>
<evidence type="ECO:0000256" key="2">
    <source>
        <dbReference type="ARBA" id="ARBA00022598"/>
    </source>
</evidence>
<comment type="function">
    <text evidence="10 11">Involved in cell wall formation. Catalyzes the final step in the synthesis of UDP-N-acetylmuramoyl-pentapeptide, the precursor of murein.</text>
</comment>
<dbReference type="PANTHER" id="PTHR43024">
    <property type="entry name" value="UDP-N-ACETYLMURAMOYL-TRIPEPTIDE--D-ALANYL-D-ALANINE LIGASE"/>
    <property type="match status" value="1"/>
</dbReference>
<evidence type="ECO:0000256" key="4">
    <source>
        <dbReference type="ARBA" id="ARBA00022741"/>
    </source>
</evidence>
<dbReference type="InterPro" id="IPR036615">
    <property type="entry name" value="Mur_ligase_C_dom_sf"/>
</dbReference>
<dbReference type="GO" id="GO:0008766">
    <property type="term" value="F:UDP-N-acetylmuramoylalanyl-D-glutamyl-2,6-diaminopimelate-D-alanyl-D-alanine ligase activity"/>
    <property type="evidence" value="ECO:0007669"/>
    <property type="project" value="RHEA"/>
</dbReference>
<keyword evidence="4 10" id="KW-0547">Nucleotide-binding</keyword>
<keyword evidence="5 10" id="KW-0067">ATP-binding</keyword>
<dbReference type="SUPFAM" id="SSF63418">
    <property type="entry name" value="MurE/MurF N-terminal domain"/>
    <property type="match status" value="1"/>
</dbReference>
<reference evidence="15 16" key="2">
    <citation type="submission" date="2007-11" db="EMBL/GenBank/DDBJ databases">
        <authorList>
            <person name="Fulton L."/>
            <person name="Clifton S."/>
            <person name="Fulton B."/>
            <person name="Xu J."/>
            <person name="Minx P."/>
            <person name="Pepin K.H."/>
            <person name="Johnson M."/>
            <person name="Thiruvilangam P."/>
            <person name="Bhonagiri V."/>
            <person name="Nash W.E."/>
            <person name="Mardis E.R."/>
            <person name="Wilson R.K."/>
        </authorList>
    </citation>
    <scope>NUCLEOTIDE SEQUENCE [LARGE SCALE GENOMIC DNA]</scope>
    <source>
        <strain evidence="15 16">ATCC 43183</strain>
    </source>
</reference>
<dbReference type="Pfam" id="PF01225">
    <property type="entry name" value="Mur_ligase"/>
    <property type="match status" value="1"/>
</dbReference>
<dbReference type="Pfam" id="PF08245">
    <property type="entry name" value="Mur_ligase_M"/>
    <property type="match status" value="1"/>
</dbReference>
<dbReference type="PANTHER" id="PTHR43024:SF1">
    <property type="entry name" value="UDP-N-ACETYLMURAMOYL-TRIPEPTIDE--D-ALANYL-D-ALANINE LIGASE"/>
    <property type="match status" value="1"/>
</dbReference>
<evidence type="ECO:0000256" key="11">
    <source>
        <dbReference type="RuleBase" id="RU004136"/>
    </source>
</evidence>
<feature type="domain" description="Mur ligase N-terminal catalytic" evidence="12">
    <location>
        <begin position="57"/>
        <end position="129"/>
    </location>
</feature>
<dbReference type="GO" id="GO:0008360">
    <property type="term" value="P:regulation of cell shape"/>
    <property type="evidence" value="ECO:0007669"/>
    <property type="project" value="UniProtKB-KW"/>
</dbReference>
<proteinExistence type="inferred from homology"/>
<dbReference type="SUPFAM" id="SSF53244">
    <property type="entry name" value="MurD-like peptide ligases, peptide-binding domain"/>
    <property type="match status" value="1"/>
</dbReference>
<comment type="catalytic activity">
    <reaction evidence="10 11">
        <text>D-alanyl-D-alanine + UDP-N-acetyl-alpha-D-muramoyl-L-alanyl-gamma-D-glutamyl-meso-2,6-diaminopimelate + ATP = UDP-N-acetyl-alpha-D-muramoyl-L-alanyl-gamma-D-glutamyl-meso-2,6-diaminopimeloyl-D-alanyl-D-alanine + ADP + phosphate + H(+)</text>
        <dbReference type="Rhea" id="RHEA:28374"/>
        <dbReference type="ChEBI" id="CHEBI:15378"/>
        <dbReference type="ChEBI" id="CHEBI:30616"/>
        <dbReference type="ChEBI" id="CHEBI:43474"/>
        <dbReference type="ChEBI" id="CHEBI:57822"/>
        <dbReference type="ChEBI" id="CHEBI:61386"/>
        <dbReference type="ChEBI" id="CHEBI:83905"/>
        <dbReference type="ChEBI" id="CHEBI:456216"/>
        <dbReference type="EC" id="6.3.2.10"/>
    </reaction>
</comment>